<dbReference type="Pfam" id="PF07583">
    <property type="entry name" value="PSCyt2"/>
    <property type="match status" value="1"/>
</dbReference>
<dbReference type="InterPro" id="IPR013320">
    <property type="entry name" value="ConA-like_dom_sf"/>
</dbReference>
<feature type="compositionally biased region" description="Basic and acidic residues" evidence="7">
    <location>
        <begin position="619"/>
        <end position="629"/>
    </location>
</feature>
<evidence type="ECO:0000313" key="10">
    <source>
        <dbReference type="EMBL" id="MCC9627171.1"/>
    </source>
</evidence>
<evidence type="ECO:0000256" key="8">
    <source>
        <dbReference type="SAM" id="SignalP"/>
    </source>
</evidence>
<dbReference type="SMART" id="SM00560">
    <property type="entry name" value="LamGL"/>
    <property type="match status" value="1"/>
</dbReference>
<keyword evidence="3 5" id="KW-0408">Iron</keyword>
<dbReference type="InterPro" id="IPR006558">
    <property type="entry name" value="LamG-like"/>
</dbReference>
<evidence type="ECO:0000256" key="2">
    <source>
        <dbReference type="ARBA" id="ARBA00022729"/>
    </source>
</evidence>
<dbReference type="SUPFAM" id="SSF49899">
    <property type="entry name" value="Concanavalin A-like lectins/glucanases"/>
    <property type="match status" value="1"/>
</dbReference>
<keyword evidence="5" id="KW-0349">Heme</keyword>
<dbReference type="InterPro" id="IPR001791">
    <property type="entry name" value="Laminin_G"/>
</dbReference>
<gene>
    <name evidence="10" type="ORF">LOC68_02010</name>
</gene>
<proteinExistence type="predicted"/>
<keyword evidence="2 8" id="KW-0732">Signal</keyword>
<organism evidence="10 11">
    <name type="scientific">Blastopirellula sediminis</name>
    <dbReference type="NCBI Taxonomy" id="2894196"/>
    <lineage>
        <taxon>Bacteria</taxon>
        <taxon>Pseudomonadati</taxon>
        <taxon>Planctomycetota</taxon>
        <taxon>Planctomycetia</taxon>
        <taxon>Pirellulales</taxon>
        <taxon>Pirellulaceae</taxon>
        <taxon>Blastopirellula</taxon>
    </lineage>
</organism>
<dbReference type="GO" id="GO:0020037">
    <property type="term" value="F:heme binding"/>
    <property type="evidence" value="ECO:0007669"/>
    <property type="project" value="InterPro"/>
</dbReference>
<feature type="domain" description="Cytochrome c" evidence="9">
    <location>
        <begin position="28"/>
        <end position="127"/>
    </location>
</feature>
<evidence type="ECO:0000259" key="9">
    <source>
        <dbReference type="PROSITE" id="PS51007"/>
    </source>
</evidence>
<comment type="caution">
    <text evidence="10">The sequence shown here is derived from an EMBL/GenBank/DDBJ whole genome shotgun (WGS) entry which is preliminary data.</text>
</comment>
<feature type="coiled-coil region" evidence="6">
    <location>
        <begin position="409"/>
        <end position="456"/>
    </location>
</feature>
<dbReference type="InterPro" id="IPR011444">
    <property type="entry name" value="DUF1549"/>
</dbReference>
<name>A0A9X1MI31_9BACT</name>
<dbReference type="InterPro" id="IPR011429">
    <property type="entry name" value="Cyt_c_Planctomycete-type"/>
</dbReference>
<dbReference type="Proteomes" id="UP001139103">
    <property type="component" value="Unassembled WGS sequence"/>
</dbReference>
<sequence>MRAIPPFLIALLLSPLLIGRPANVQAAEPDAEGIRFFETKIRPVLVAHCYECHSAKSETLRAGLLVDSNHGLLTGGDSGASIVPGKPDESLLLETLRYDPLSYQMPPNGKLSDAVIADFEKWIKMGAPDPRNDAPDTPVKQPFDIDSRRSFWSFVPPTAQPAPEVEQQAWPRQKIDAFVLAALEKAGLHPAAEADRRTLIRRVYFDLIGLPPTYDEIEQFAADPDPAAYEKLVDRLLASPHYGERWARRWLDVVRYGEDNVNMGPNNGPYPDAYRYRDWVVKAMNDDVPLDQFLRRQLATDFLEETGRDDLPALGLIGLSPENHKELKLKVATLEGIYADEWEDRVDVVSRGLMGLTVACARCHDHKYDPISSRDYYALAGVFASVRQTTQPIISDEEIAKTQPARDEIAALEKSVKENDDKIKSLKKDAPKSPEIGELETKNKQAKAKITEIRAATPGIDIPTAAAITDEQVRIEPLTEDEQQIVYYANKPRDLPVFIRGNLASPGEIEPRRFLEVLSDGEPAPFANGSGRLELAAAIADSNNPLTARVFVNRVWMYHFGEGLVDTPSNFGATGSRPTHPELLDDLAVRFMEQGWSTKKLHRELLLSATYRQSSQPADPEKSNLHDPGNRLLSRFRRQRLDAEAYHDALLVAGGNLNRTLGGPSGDIDKPDFDRRAIYAKISRKSLSQFLQVYDFPDPTIHSERRAETTTALQQLFVMNSPFAQQQARHLAERASGETLVEKIQDVHRLLLGREPTPEEIALGEAYVSESSQVDREKPETWEPPSFAGSRARAEIPSLGDIYSVELWFRNTMPHEERPIAGYFFSRGVETSVPSGGDHLGIMGRHQKDSSGRLIYYNGDRLKTALLGRTTLETNRWYHLVFTRQGSEVRLYLNGNADPEVSGVAEVDFPLKESSLFLGGRNDRFANFQGQLGSVAVYDRALAPKEIAEHYQRSENVGDRVQFAQHAAAMLKGNPVALWPFYEFEKFPQQIKSASGDKYAANYEGEGAADAEATRWVLYCHALFCSNELMFVD</sequence>
<dbReference type="PANTHER" id="PTHR35889:SF3">
    <property type="entry name" value="F-BOX DOMAIN-CONTAINING PROTEIN"/>
    <property type="match status" value="1"/>
</dbReference>
<keyword evidence="4" id="KW-1015">Disulfide bond</keyword>
<dbReference type="Pfam" id="PF07587">
    <property type="entry name" value="PSD1"/>
    <property type="match status" value="1"/>
</dbReference>
<evidence type="ECO:0000256" key="7">
    <source>
        <dbReference type="SAM" id="MobiDB-lite"/>
    </source>
</evidence>
<reference evidence="10" key="1">
    <citation type="submission" date="2021-11" db="EMBL/GenBank/DDBJ databases">
        <title>Genome sequence.</title>
        <authorList>
            <person name="Sun Q."/>
        </authorList>
    </citation>
    <scope>NUCLEOTIDE SEQUENCE</scope>
    <source>
        <strain evidence="10">JC732</strain>
    </source>
</reference>
<dbReference type="RefSeq" id="WP_230215064.1">
    <property type="nucleotide sequence ID" value="NZ_JAJKFT010000002.1"/>
</dbReference>
<dbReference type="Pfam" id="PF07635">
    <property type="entry name" value="PSCyt1"/>
    <property type="match status" value="1"/>
</dbReference>
<dbReference type="Gene3D" id="2.60.120.200">
    <property type="match status" value="1"/>
</dbReference>
<dbReference type="PANTHER" id="PTHR35889">
    <property type="entry name" value="CYCLOINULO-OLIGOSACCHARIDE FRUCTANOTRANSFERASE-RELATED"/>
    <property type="match status" value="1"/>
</dbReference>
<evidence type="ECO:0000313" key="11">
    <source>
        <dbReference type="Proteomes" id="UP001139103"/>
    </source>
</evidence>
<dbReference type="InterPro" id="IPR022655">
    <property type="entry name" value="DUF1553"/>
</dbReference>
<keyword evidence="1 5" id="KW-0479">Metal-binding</keyword>
<evidence type="ECO:0000256" key="1">
    <source>
        <dbReference type="ARBA" id="ARBA00022723"/>
    </source>
</evidence>
<protein>
    <submittedName>
        <fullName evidence="10">DUF1553 domain-containing protein</fullName>
    </submittedName>
</protein>
<dbReference type="GO" id="GO:0009055">
    <property type="term" value="F:electron transfer activity"/>
    <property type="evidence" value="ECO:0007669"/>
    <property type="project" value="InterPro"/>
</dbReference>
<dbReference type="InterPro" id="IPR009056">
    <property type="entry name" value="Cyt_c-like_dom"/>
</dbReference>
<feature type="signal peptide" evidence="8">
    <location>
        <begin position="1"/>
        <end position="26"/>
    </location>
</feature>
<evidence type="ECO:0000256" key="5">
    <source>
        <dbReference type="PROSITE-ProRule" id="PRU00433"/>
    </source>
</evidence>
<feature type="chain" id="PRO_5040942955" evidence="8">
    <location>
        <begin position="27"/>
        <end position="1033"/>
    </location>
</feature>
<dbReference type="GO" id="GO:0046872">
    <property type="term" value="F:metal ion binding"/>
    <property type="evidence" value="ECO:0007669"/>
    <property type="project" value="UniProtKB-KW"/>
</dbReference>
<dbReference type="SMART" id="SM00282">
    <property type="entry name" value="LamG"/>
    <property type="match status" value="1"/>
</dbReference>
<feature type="region of interest" description="Disordered" evidence="7">
    <location>
        <begin position="769"/>
        <end position="789"/>
    </location>
</feature>
<feature type="region of interest" description="Disordered" evidence="7">
    <location>
        <begin position="612"/>
        <end position="631"/>
    </location>
</feature>
<evidence type="ECO:0000256" key="6">
    <source>
        <dbReference type="SAM" id="Coils"/>
    </source>
</evidence>
<dbReference type="EMBL" id="JAJKFT010000002">
    <property type="protein sequence ID" value="MCC9627171.1"/>
    <property type="molecule type" value="Genomic_DNA"/>
</dbReference>
<dbReference type="PROSITE" id="PS51007">
    <property type="entry name" value="CYTC"/>
    <property type="match status" value="1"/>
</dbReference>
<keyword evidence="11" id="KW-1185">Reference proteome</keyword>
<accession>A0A9X1MI31</accession>
<keyword evidence="6" id="KW-0175">Coiled coil</keyword>
<dbReference type="AlphaFoldDB" id="A0A9X1MI31"/>
<evidence type="ECO:0000256" key="4">
    <source>
        <dbReference type="ARBA" id="ARBA00023157"/>
    </source>
</evidence>
<evidence type="ECO:0000256" key="3">
    <source>
        <dbReference type="ARBA" id="ARBA00023004"/>
    </source>
</evidence>
<dbReference type="Pfam" id="PF13385">
    <property type="entry name" value="Laminin_G_3"/>
    <property type="match status" value="1"/>
</dbReference>